<name>A0A437MK94_9SPHI</name>
<dbReference type="InterPro" id="IPR013328">
    <property type="entry name" value="6PGD_dom2"/>
</dbReference>
<feature type="domain" description="3-hydroxyisobutyrate dehydrogenase-like NAD-binding" evidence="5">
    <location>
        <begin position="167"/>
        <end position="279"/>
    </location>
</feature>
<dbReference type="PANTHER" id="PTHR43580">
    <property type="entry name" value="OXIDOREDUCTASE GLYR1-RELATED"/>
    <property type="match status" value="1"/>
</dbReference>
<keyword evidence="7" id="KW-1185">Reference proteome</keyword>
<dbReference type="Pfam" id="PF03446">
    <property type="entry name" value="NAD_binding_2"/>
    <property type="match status" value="1"/>
</dbReference>
<evidence type="ECO:0000256" key="2">
    <source>
        <dbReference type="ARBA" id="ARBA00023027"/>
    </source>
</evidence>
<evidence type="ECO:0000256" key="3">
    <source>
        <dbReference type="PIRSR" id="PIRSR000103-1"/>
    </source>
</evidence>
<dbReference type="InterPro" id="IPR029154">
    <property type="entry name" value="HIBADH-like_NADP-bd"/>
</dbReference>
<evidence type="ECO:0000256" key="1">
    <source>
        <dbReference type="ARBA" id="ARBA00023002"/>
    </source>
</evidence>
<dbReference type="GO" id="GO:0051287">
    <property type="term" value="F:NAD binding"/>
    <property type="evidence" value="ECO:0007669"/>
    <property type="project" value="InterPro"/>
</dbReference>
<dbReference type="EMBL" id="SACK01000010">
    <property type="protein sequence ID" value="RVT98094.1"/>
    <property type="molecule type" value="Genomic_DNA"/>
</dbReference>
<dbReference type="GO" id="GO:0016491">
    <property type="term" value="F:oxidoreductase activity"/>
    <property type="evidence" value="ECO:0007669"/>
    <property type="project" value="UniProtKB-KW"/>
</dbReference>
<dbReference type="InterPro" id="IPR036291">
    <property type="entry name" value="NAD(P)-bd_dom_sf"/>
</dbReference>
<comment type="caution">
    <text evidence="6">The sequence shown here is derived from an EMBL/GenBank/DDBJ whole genome shotgun (WGS) entry which is preliminary data.</text>
</comment>
<dbReference type="InterPro" id="IPR006115">
    <property type="entry name" value="6PGDH_NADP-bd"/>
</dbReference>
<protein>
    <submittedName>
        <fullName evidence="6">NAD(P)-dependent oxidoreductase</fullName>
    </submittedName>
</protein>
<dbReference type="PIRSF" id="PIRSF000103">
    <property type="entry name" value="HIBADH"/>
    <property type="match status" value="1"/>
</dbReference>
<feature type="active site" evidence="3">
    <location>
        <position position="173"/>
    </location>
</feature>
<proteinExistence type="predicted"/>
<dbReference type="InterPro" id="IPR008927">
    <property type="entry name" value="6-PGluconate_DH-like_C_sf"/>
</dbReference>
<dbReference type="SUPFAM" id="SSF51735">
    <property type="entry name" value="NAD(P)-binding Rossmann-fold domains"/>
    <property type="match status" value="1"/>
</dbReference>
<keyword evidence="1" id="KW-0560">Oxidoreductase</keyword>
<feature type="domain" description="6-phosphogluconate dehydrogenase NADP-binding" evidence="4">
    <location>
        <begin position="4"/>
        <end position="160"/>
    </location>
</feature>
<dbReference type="InterPro" id="IPR051265">
    <property type="entry name" value="HIBADH-related_NP60_sf"/>
</dbReference>
<evidence type="ECO:0000259" key="5">
    <source>
        <dbReference type="Pfam" id="PF14833"/>
    </source>
</evidence>
<dbReference type="RefSeq" id="WP_127707769.1">
    <property type="nucleotide sequence ID" value="NZ_SACK01000010.1"/>
</dbReference>
<dbReference type="SUPFAM" id="SSF48179">
    <property type="entry name" value="6-phosphogluconate dehydrogenase C-terminal domain-like"/>
    <property type="match status" value="1"/>
</dbReference>
<evidence type="ECO:0000313" key="6">
    <source>
        <dbReference type="EMBL" id="RVT98094.1"/>
    </source>
</evidence>
<keyword evidence="2" id="KW-0520">NAD</keyword>
<dbReference type="PANTHER" id="PTHR43580:SF2">
    <property type="entry name" value="CYTOKINE-LIKE NUCLEAR FACTOR N-PAC"/>
    <property type="match status" value="1"/>
</dbReference>
<dbReference type="AlphaFoldDB" id="A0A437MK94"/>
<dbReference type="InterPro" id="IPR015815">
    <property type="entry name" value="HIBADH-related"/>
</dbReference>
<dbReference type="Gene3D" id="3.40.50.720">
    <property type="entry name" value="NAD(P)-binding Rossmann-like Domain"/>
    <property type="match status" value="1"/>
</dbReference>
<sequence length="296" mass="31594">MEKRIGFIGLGNLGIPMAKNLITDGYHLQVYNRTTSKAKELEQGSITVCSTPAEAARNVDFVITILSEDEVVKDAVLGDNGFLKTMRPGALHISMSTILPDTSEELLAIHNDAGSRYLAAPVFGRPEAAAARKLWICTSGAADVKEAAKPVLESLGQGIIDFGETTGGANVVKLTGNFMIMAALETMAEGYTIAEKSGLDRKQVADFFSSTLFACPIFQNYGKFISAKQYEPVAFKAKLGYKDARLALKVAQQTETPAPLVSLVHNRLLTSVAKGNGDNSDWIAAFGKGVSDEAGV</sequence>
<reference evidence="6 7" key="1">
    <citation type="submission" date="2019-01" db="EMBL/GenBank/DDBJ databases">
        <authorList>
            <person name="Chen W.-M."/>
        </authorList>
    </citation>
    <scope>NUCLEOTIDE SEQUENCE [LARGE SCALE GENOMIC DNA]</scope>
    <source>
        <strain evidence="6 7">YBJ-36</strain>
    </source>
</reference>
<evidence type="ECO:0000259" key="4">
    <source>
        <dbReference type="Pfam" id="PF03446"/>
    </source>
</evidence>
<evidence type="ECO:0000313" key="7">
    <source>
        <dbReference type="Proteomes" id="UP000282759"/>
    </source>
</evidence>
<accession>A0A437MK94</accession>
<dbReference type="OrthoDB" id="9786703at2"/>
<dbReference type="Proteomes" id="UP000282759">
    <property type="component" value="Unassembled WGS sequence"/>
</dbReference>
<dbReference type="GO" id="GO:0050661">
    <property type="term" value="F:NADP binding"/>
    <property type="evidence" value="ECO:0007669"/>
    <property type="project" value="InterPro"/>
</dbReference>
<organism evidence="6 7">
    <name type="scientific">Mucilaginibacter limnophilus</name>
    <dbReference type="NCBI Taxonomy" id="1932778"/>
    <lineage>
        <taxon>Bacteria</taxon>
        <taxon>Pseudomonadati</taxon>
        <taxon>Bacteroidota</taxon>
        <taxon>Sphingobacteriia</taxon>
        <taxon>Sphingobacteriales</taxon>
        <taxon>Sphingobacteriaceae</taxon>
        <taxon>Mucilaginibacter</taxon>
    </lineage>
</organism>
<dbReference type="Pfam" id="PF14833">
    <property type="entry name" value="NAD_binding_11"/>
    <property type="match status" value="1"/>
</dbReference>
<dbReference type="Gene3D" id="1.10.1040.10">
    <property type="entry name" value="N-(1-d-carboxylethyl)-l-norvaline Dehydrogenase, domain 2"/>
    <property type="match status" value="1"/>
</dbReference>
<gene>
    <name evidence="6" type="ORF">EOD41_18585</name>
</gene>